<dbReference type="Proteomes" id="UP000285146">
    <property type="component" value="Unassembled WGS sequence"/>
</dbReference>
<comment type="similarity">
    <text evidence="2">Belongs to the AB hydrolase superfamily. Epoxide hydrolase family.</text>
</comment>
<proteinExistence type="inferred from homology"/>
<evidence type="ECO:0000256" key="1">
    <source>
        <dbReference type="ARBA" id="ARBA00022801"/>
    </source>
</evidence>
<accession>A0A423XI78</accession>
<dbReference type="InParanoid" id="A0A423XI78"/>
<dbReference type="Gene3D" id="3.40.50.1820">
    <property type="entry name" value="alpha/beta hydrolase"/>
    <property type="match status" value="1"/>
</dbReference>
<reference evidence="4 5" key="1">
    <citation type="submission" date="2015-09" db="EMBL/GenBank/DDBJ databases">
        <title>Host preference determinants of Valsa canker pathogens revealed by comparative genomics.</title>
        <authorList>
            <person name="Yin Z."/>
            <person name="Huang L."/>
        </authorList>
    </citation>
    <scope>NUCLEOTIDE SEQUENCE [LARGE SCALE GENOMIC DNA]</scope>
    <source>
        <strain evidence="4 5">SXYLt</strain>
    </source>
</reference>
<gene>
    <name evidence="4" type="ORF">VPNG_02646</name>
</gene>
<keyword evidence="5" id="KW-1185">Reference proteome</keyword>
<evidence type="ECO:0000256" key="2">
    <source>
        <dbReference type="ARBA" id="ARBA00038334"/>
    </source>
</evidence>
<protein>
    <recommendedName>
        <fullName evidence="3">AB hydrolase-1 domain-containing protein</fullName>
    </recommendedName>
</protein>
<comment type="caution">
    <text evidence="4">The sequence shown here is derived from an EMBL/GenBank/DDBJ whole genome shotgun (WGS) entry which is preliminary data.</text>
</comment>
<dbReference type="EMBL" id="LKEB01000007">
    <property type="protein sequence ID" value="ROW16041.1"/>
    <property type="molecule type" value="Genomic_DNA"/>
</dbReference>
<evidence type="ECO:0000313" key="5">
    <source>
        <dbReference type="Proteomes" id="UP000285146"/>
    </source>
</evidence>
<dbReference type="InterPro" id="IPR029058">
    <property type="entry name" value="AB_hydrolase_fold"/>
</dbReference>
<dbReference type="PANTHER" id="PTHR43329">
    <property type="entry name" value="EPOXIDE HYDROLASE"/>
    <property type="match status" value="1"/>
</dbReference>
<dbReference type="InterPro" id="IPR000073">
    <property type="entry name" value="AB_hydrolase_1"/>
</dbReference>
<dbReference type="SUPFAM" id="SSF53474">
    <property type="entry name" value="alpha/beta-Hydrolases"/>
    <property type="match status" value="1"/>
</dbReference>
<evidence type="ECO:0000259" key="3">
    <source>
        <dbReference type="Pfam" id="PF00561"/>
    </source>
</evidence>
<name>A0A423XI78_9PEZI</name>
<sequence length="331" mass="36755">MESLTKKINTTKRGFTYTYYVSPAEVGKPTVLLQHGFPDSAHEWENLITQHLKPAGYGVIALDLLGYAGTSKPTDPAAYRFGGMTADLVDILDAEGIDRVVSLGHDWGSILAQYLYNLHPGRVAGLVMVNVPYTGAPRGRTDIDEAIAQTEKAFGYSPLWYWKLFTADDGAGLLKERADVFFDILHAPDVWRSTLCAEDGLRKALESRGEGFDIKRRAYATEENKQAFVQRVKRDGFEGPLCWYKSGVLGHQSEEANPDNRVVNVPTLYLGFPGDELHMKDAILRSQQAGFLPQVTNVTLDGAHWGFLEHPRAFGEAVARWLDETYGSSQV</sequence>
<dbReference type="STRING" id="1230097.A0A423XI78"/>
<dbReference type="OrthoDB" id="284184at2759"/>
<evidence type="ECO:0000313" key="4">
    <source>
        <dbReference type="EMBL" id="ROW16041.1"/>
    </source>
</evidence>
<keyword evidence="1" id="KW-0378">Hydrolase</keyword>
<dbReference type="InterPro" id="IPR000639">
    <property type="entry name" value="Epox_hydrolase-like"/>
</dbReference>
<dbReference type="PRINTS" id="PR00412">
    <property type="entry name" value="EPOXHYDRLASE"/>
</dbReference>
<organism evidence="4 5">
    <name type="scientific">Cytospora leucostoma</name>
    <dbReference type="NCBI Taxonomy" id="1230097"/>
    <lineage>
        <taxon>Eukaryota</taxon>
        <taxon>Fungi</taxon>
        <taxon>Dikarya</taxon>
        <taxon>Ascomycota</taxon>
        <taxon>Pezizomycotina</taxon>
        <taxon>Sordariomycetes</taxon>
        <taxon>Sordariomycetidae</taxon>
        <taxon>Diaporthales</taxon>
        <taxon>Cytosporaceae</taxon>
        <taxon>Cytospora</taxon>
    </lineage>
</organism>
<dbReference type="GO" id="GO:0016787">
    <property type="term" value="F:hydrolase activity"/>
    <property type="evidence" value="ECO:0007669"/>
    <property type="project" value="UniProtKB-KW"/>
</dbReference>
<dbReference type="Pfam" id="PF00561">
    <property type="entry name" value="Abhydrolase_1"/>
    <property type="match status" value="1"/>
</dbReference>
<dbReference type="AlphaFoldDB" id="A0A423XI78"/>
<feature type="domain" description="AB hydrolase-1" evidence="3">
    <location>
        <begin position="29"/>
        <end position="311"/>
    </location>
</feature>